<keyword evidence="1" id="KW-0732">Signal</keyword>
<dbReference type="InParanoid" id="A0A5E4FNS6"/>
<evidence type="ECO:0000313" key="3">
    <source>
        <dbReference type="Proteomes" id="UP000327085"/>
    </source>
</evidence>
<gene>
    <name evidence="2" type="ORF">ALMOND_2B006406</name>
</gene>
<proteinExistence type="predicted"/>
<dbReference type="FunCoup" id="A0A5E4FNS6">
    <property type="interactions" value="298"/>
</dbReference>
<dbReference type="PANTHER" id="PTHR34537">
    <property type="entry name" value="OS08G0459300 PROTEIN"/>
    <property type="match status" value="1"/>
</dbReference>
<reference evidence="3" key="1">
    <citation type="journal article" date="2020" name="Plant J.">
        <title>Transposons played a major role in the diversification between the closely related almond and peach genomes: results from the almond genome sequence.</title>
        <authorList>
            <person name="Alioto T."/>
            <person name="Alexiou K.G."/>
            <person name="Bardil A."/>
            <person name="Barteri F."/>
            <person name="Castanera R."/>
            <person name="Cruz F."/>
            <person name="Dhingra A."/>
            <person name="Duval H."/>
            <person name="Fernandez I Marti A."/>
            <person name="Frias L."/>
            <person name="Galan B."/>
            <person name="Garcia J.L."/>
            <person name="Howad W."/>
            <person name="Gomez-Garrido J."/>
            <person name="Gut M."/>
            <person name="Julca I."/>
            <person name="Morata J."/>
            <person name="Puigdomenech P."/>
            <person name="Ribeca P."/>
            <person name="Rubio Cabetas M.J."/>
            <person name="Vlasova A."/>
            <person name="Wirthensohn M."/>
            <person name="Garcia-Mas J."/>
            <person name="Gabaldon T."/>
            <person name="Casacuberta J.M."/>
            <person name="Arus P."/>
        </authorList>
    </citation>
    <scope>NUCLEOTIDE SEQUENCE [LARGE SCALE GENOMIC DNA]</scope>
    <source>
        <strain evidence="3">cv. Texas</strain>
    </source>
</reference>
<feature type="signal peptide" evidence="1">
    <location>
        <begin position="1"/>
        <end position="16"/>
    </location>
</feature>
<evidence type="ECO:0000313" key="2">
    <source>
        <dbReference type="EMBL" id="VVA29120.1"/>
    </source>
</evidence>
<accession>A0A5E4FNS6</accession>
<dbReference type="EMBL" id="CABIKO010000158">
    <property type="protein sequence ID" value="VVA29120.1"/>
    <property type="molecule type" value="Genomic_DNA"/>
</dbReference>
<evidence type="ECO:0008006" key="4">
    <source>
        <dbReference type="Google" id="ProtNLM"/>
    </source>
</evidence>
<dbReference type="Proteomes" id="UP000327085">
    <property type="component" value="Chromosome 2"/>
</dbReference>
<protein>
    <recommendedName>
        <fullName evidence="4">Ferredoxin-related protein</fullName>
    </recommendedName>
</protein>
<organism evidence="2 3">
    <name type="scientific">Prunus dulcis</name>
    <name type="common">Almond</name>
    <name type="synonym">Amygdalus dulcis</name>
    <dbReference type="NCBI Taxonomy" id="3755"/>
    <lineage>
        <taxon>Eukaryota</taxon>
        <taxon>Viridiplantae</taxon>
        <taxon>Streptophyta</taxon>
        <taxon>Embryophyta</taxon>
        <taxon>Tracheophyta</taxon>
        <taxon>Spermatophyta</taxon>
        <taxon>Magnoliopsida</taxon>
        <taxon>eudicotyledons</taxon>
        <taxon>Gunneridae</taxon>
        <taxon>Pentapetalae</taxon>
        <taxon>rosids</taxon>
        <taxon>fabids</taxon>
        <taxon>Rosales</taxon>
        <taxon>Rosaceae</taxon>
        <taxon>Amygdaloideae</taxon>
        <taxon>Amygdaleae</taxon>
        <taxon>Prunus</taxon>
    </lineage>
</organism>
<evidence type="ECO:0000256" key="1">
    <source>
        <dbReference type="SAM" id="SignalP"/>
    </source>
</evidence>
<dbReference type="Gramene" id="VVA29120">
    <property type="protein sequence ID" value="VVA29120"/>
    <property type="gene ID" value="Prudul26B006406"/>
</dbReference>
<sequence>MRFGWVYNVWFKPILAWLPCCRPIKLLWVKEACQSPFGNGNSGPKPKYFLMKIYKSDYTSIHNYPGWAIMRGFCFSVKQNPFLLTSQVNMVKKRLCCCGWFIIFCHLLLAALVCSKNHGNPANDLVEIINNNRTAHKLSKLNDSPGLGCIALQYAELCKGNCSINNTVKCKPSEDDFTEVFAPDCGVELPTFGTITGHIVGCQSKYLEPSLAFAHVLVRDSKALSILRNKSHTEVGVGMVRVHKGPFFWSVLFSSGKTNSTFVLENRGAGIQQKKGCYSGSSIPCSAGQQNASLVLNNVMIMGFLCVVYLLKQFHFNL</sequence>
<dbReference type="AlphaFoldDB" id="A0A5E4FNS6"/>
<name>A0A5E4FNS6_PRUDU</name>
<dbReference type="PANTHER" id="PTHR34537:SF2">
    <property type="entry name" value="FERREDOXIN-LIKE PROTEIN"/>
    <property type="match status" value="1"/>
</dbReference>
<feature type="chain" id="PRO_5023046037" description="Ferredoxin-related protein" evidence="1">
    <location>
        <begin position="17"/>
        <end position="318"/>
    </location>
</feature>